<dbReference type="InterPro" id="IPR001849">
    <property type="entry name" value="PH_domain"/>
</dbReference>
<sequence>MGCCSSRAPGQHEWQANVPGSYKQNPVPVVNRKQEVPPDFFQKCFMKGYLKTLPKKQKIWCMIHENNFYFMDNQDDTEPRKFFCFDGCLVNLKGKELEIQTAELMGGSVPRATYKFVADDEEKALEWYEAALKASSRRN</sequence>
<evidence type="ECO:0000259" key="1">
    <source>
        <dbReference type="SMART" id="SM00233"/>
    </source>
</evidence>
<organism evidence="2">
    <name type="scientific">Hanusia phi</name>
    <dbReference type="NCBI Taxonomy" id="3032"/>
    <lineage>
        <taxon>Eukaryota</taxon>
        <taxon>Cryptophyceae</taxon>
        <taxon>Pyrenomonadales</taxon>
        <taxon>Geminigeraceae</taxon>
        <taxon>Hanusia</taxon>
    </lineage>
</organism>
<dbReference type="Gene3D" id="2.30.29.30">
    <property type="entry name" value="Pleckstrin-homology domain (PH domain)/Phosphotyrosine-binding domain (PTB)"/>
    <property type="match status" value="1"/>
</dbReference>
<feature type="domain" description="PH" evidence="1">
    <location>
        <begin position="44"/>
        <end position="138"/>
    </location>
</feature>
<protein>
    <recommendedName>
        <fullName evidence="1">PH domain-containing protein</fullName>
    </recommendedName>
</protein>
<name>A0A7S0HK65_9CRYP</name>
<dbReference type="InterPro" id="IPR011993">
    <property type="entry name" value="PH-like_dom_sf"/>
</dbReference>
<dbReference type="SUPFAM" id="SSF50729">
    <property type="entry name" value="PH domain-like"/>
    <property type="match status" value="1"/>
</dbReference>
<evidence type="ECO:0000313" key="2">
    <source>
        <dbReference type="EMBL" id="CAD8482066.1"/>
    </source>
</evidence>
<dbReference type="AlphaFoldDB" id="A0A7S0HK65"/>
<proteinExistence type="predicted"/>
<reference evidence="2" key="1">
    <citation type="submission" date="2021-01" db="EMBL/GenBank/DDBJ databases">
        <authorList>
            <person name="Corre E."/>
            <person name="Pelletier E."/>
            <person name="Niang G."/>
            <person name="Scheremetjew M."/>
            <person name="Finn R."/>
            <person name="Kale V."/>
            <person name="Holt S."/>
            <person name="Cochrane G."/>
            <person name="Meng A."/>
            <person name="Brown T."/>
            <person name="Cohen L."/>
        </authorList>
    </citation>
    <scope>NUCLEOTIDE SEQUENCE</scope>
    <source>
        <strain evidence="2">CCMP325</strain>
    </source>
</reference>
<dbReference type="SMART" id="SM00233">
    <property type="entry name" value="PH"/>
    <property type="match status" value="1"/>
</dbReference>
<accession>A0A7S0HK65</accession>
<dbReference type="EMBL" id="HBEO01013728">
    <property type="protein sequence ID" value="CAD8482066.1"/>
    <property type="molecule type" value="Transcribed_RNA"/>
</dbReference>
<gene>
    <name evidence="2" type="ORF">HPHI1048_LOCUS9333</name>
</gene>